<feature type="chain" id="PRO_5010420137" evidence="1">
    <location>
        <begin position="22"/>
        <end position="96"/>
    </location>
</feature>
<protein>
    <submittedName>
        <fullName evidence="3">Uncharacterized protein</fullName>
    </submittedName>
</protein>
<sequence>MKNSNMRNIGLIIVICRFLESGPVGPEQNVRPSPPVLLAETATVAVSEVEPYYSINEVILQFSAREHESKAEKSWYSMVLSTEKRSSSWVLPTTVM</sequence>
<accession>A0A0G4ND13</accession>
<name>A0A0G4ND13_VERLO</name>
<dbReference type="EMBL" id="CVQH01020341">
    <property type="protein sequence ID" value="CRK27236.1"/>
    <property type="molecule type" value="Genomic_DNA"/>
</dbReference>
<evidence type="ECO:0000313" key="2">
    <source>
        <dbReference type="EMBL" id="CRK27236.1"/>
    </source>
</evidence>
<reference evidence="4 5" key="1">
    <citation type="submission" date="2015-05" db="EMBL/GenBank/DDBJ databases">
        <authorList>
            <person name="Fogelqvist Johan"/>
        </authorList>
    </citation>
    <scope>NUCLEOTIDE SEQUENCE [LARGE SCALE GENOMIC DNA]</scope>
    <source>
        <strain evidence="2">VL1</strain>
        <strain evidence="3">VL2</strain>
    </source>
</reference>
<dbReference type="Proteomes" id="UP000045706">
    <property type="component" value="Unassembled WGS sequence"/>
</dbReference>
<dbReference type="EMBL" id="CVQI01033940">
    <property type="protein sequence ID" value="CRK44362.1"/>
    <property type="molecule type" value="Genomic_DNA"/>
</dbReference>
<keyword evidence="4" id="KW-1185">Reference proteome</keyword>
<gene>
    <name evidence="2" type="ORF">BN1708_014736</name>
    <name evidence="3" type="ORF">BN1723_006071</name>
</gene>
<evidence type="ECO:0000313" key="5">
    <source>
        <dbReference type="Proteomes" id="UP000045706"/>
    </source>
</evidence>
<dbReference type="AlphaFoldDB" id="A0A0G4ND13"/>
<keyword evidence="1" id="KW-0732">Signal</keyword>
<evidence type="ECO:0000313" key="4">
    <source>
        <dbReference type="Proteomes" id="UP000044602"/>
    </source>
</evidence>
<evidence type="ECO:0000313" key="3">
    <source>
        <dbReference type="EMBL" id="CRK44362.1"/>
    </source>
</evidence>
<proteinExistence type="predicted"/>
<evidence type="ECO:0000256" key="1">
    <source>
        <dbReference type="SAM" id="SignalP"/>
    </source>
</evidence>
<feature type="signal peptide" evidence="1">
    <location>
        <begin position="1"/>
        <end position="21"/>
    </location>
</feature>
<organism evidence="3 5">
    <name type="scientific">Verticillium longisporum</name>
    <name type="common">Verticillium dahliae var. longisporum</name>
    <dbReference type="NCBI Taxonomy" id="100787"/>
    <lineage>
        <taxon>Eukaryota</taxon>
        <taxon>Fungi</taxon>
        <taxon>Dikarya</taxon>
        <taxon>Ascomycota</taxon>
        <taxon>Pezizomycotina</taxon>
        <taxon>Sordariomycetes</taxon>
        <taxon>Hypocreomycetidae</taxon>
        <taxon>Glomerellales</taxon>
        <taxon>Plectosphaerellaceae</taxon>
        <taxon>Verticillium</taxon>
    </lineage>
</organism>
<dbReference type="Proteomes" id="UP000044602">
    <property type="component" value="Unassembled WGS sequence"/>
</dbReference>